<organism evidence="21 22">
    <name type="scientific">Candidatus Liberibacter europaeus</name>
    <dbReference type="NCBI Taxonomy" id="744859"/>
    <lineage>
        <taxon>Bacteria</taxon>
        <taxon>Pseudomonadati</taxon>
        <taxon>Pseudomonadota</taxon>
        <taxon>Alphaproteobacteria</taxon>
        <taxon>Hyphomicrobiales</taxon>
        <taxon>Rhizobiaceae</taxon>
        <taxon>Liberibacter</taxon>
    </lineage>
</organism>
<dbReference type="Pfam" id="PF01565">
    <property type="entry name" value="FAD_binding_4"/>
    <property type="match status" value="1"/>
</dbReference>
<evidence type="ECO:0000256" key="11">
    <source>
        <dbReference type="ARBA" id="ARBA00022857"/>
    </source>
</evidence>
<dbReference type="GO" id="GO:0005829">
    <property type="term" value="C:cytosol"/>
    <property type="evidence" value="ECO:0007669"/>
    <property type="project" value="TreeGrafter"/>
</dbReference>
<evidence type="ECO:0000313" key="22">
    <source>
        <dbReference type="Proteomes" id="UP000240811"/>
    </source>
</evidence>
<evidence type="ECO:0000259" key="20">
    <source>
        <dbReference type="PROSITE" id="PS51387"/>
    </source>
</evidence>
<comment type="subcellular location">
    <subcellularLocation>
        <location evidence="3 19">Cytoplasm</location>
    </subcellularLocation>
</comment>
<keyword evidence="10 19" id="KW-0274">FAD</keyword>
<dbReference type="Gene3D" id="3.30.465.10">
    <property type="match status" value="1"/>
</dbReference>
<comment type="catalytic activity">
    <reaction evidence="18 19">
        <text>UDP-N-acetyl-alpha-D-muramate + NADP(+) = UDP-N-acetyl-3-O-(1-carboxyvinyl)-alpha-D-glucosamine + NADPH + H(+)</text>
        <dbReference type="Rhea" id="RHEA:12248"/>
        <dbReference type="ChEBI" id="CHEBI:15378"/>
        <dbReference type="ChEBI" id="CHEBI:57783"/>
        <dbReference type="ChEBI" id="CHEBI:58349"/>
        <dbReference type="ChEBI" id="CHEBI:68483"/>
        <dbReference type="ChEBI" id="CHEBI:70757"/>
        <dbReference type="EC" id="1.3.1.98"/>
    </reaction>
</comment>
<evidence type="ECO:0000313" key="21">
    <source>
        <dbReference type="EMBL" id="PTL86156.1"/>
    </source>
</evidence>
<feature type="active site" evidence="19">
    <location>
        <position position="294"/>
    </location>
</feature>
<dbReference type="InterPro" id="IPR006094">
    <property type="entry name" value="Oxid_FAD_bind_N"/>
</dbReference>
<feature type="active site" evidence="19">
    <location>
        <position position="175"/>
    </location>
</feature>
<dbReference type="InterPro" id="IPR036318">
    <property type="entry name" value="FAD-bd_PCMH-like_sf"/>
</dbReference>
<comment type="pathway">
    <text evidence="4 19">Cell wall biogenesis; peptidoglycan biosynthesis.</text>
</comment>
<name>A0A2T4VWL2_9HYPH</name>
<dbReference type="InterPro" id="IPR016167">
    <property type="entry name" value="FAD-bd_PCMH_sub1"/>
</dbReference>
<feature type="domain" description="FAD-binding PCMH-type" evidence="20">
    <location>
        <begin position="30"/>
        <end position="210"/>
    </location>
</feature>
<dbReference type="NCBIfam" id="TIGR00179">
    <property type="entry name" value="murB"/>
    <property type="match status" value="1"/>
</dbReference>
<dbReference type="GO" id="GO:0071555">
    <property type="term" value="P:cell wall organization"/>
    <property type="evidence" value="ECO:0007669"/>
    <property type="project" value="UniProtKB-KW"/>
</dbReference>
<dbReference type="UniPathway" id="UPA00219"/>
<dbReference type="PANTHER" id="PTHR21071">
    <property type="entry name" value="UDP-N-ACETYLENOLPYRUVOYLGLUCOSAMINE REDUCTASE"/>
    <property type="match status" value="1"/>
</dbReference>
<dbReference type="NCBIfam" id="NF010480">
    <property type="entry name" value="PRK13905.1"/>
    <property type="match status" value="1"/>
</dbReference>
<keyword evidence="11 19" id="KW-0521">NADP</keyword>
<keyword evidence="16 19" id="KW-0961">Cell wall biogenesis/degradation</keyword>
<evidence type="ECO:0000256" key="6">
    <source>
        <dbReference type="ARBA" id="ARBA00015188"/>
    </source>
</evidence>
<keyword evidence="8 19" id="KW-0132">Cell division</keyword>
<evidence type="ECO:0000256" key="2">
    <source>
        <dbReference type="ARBA" id="ARBA00003921"/>
    </source>
</evidence>
<accession>A0A2T4VWL2</accession>
<sequence>MEESIHSMIKLLRGKYQENFPMRRITWFRTGGCADVMFQPQDIDDLKDFLAILPINYPLQVVGLGSNILVRDSGIRGVVLRLSQFGFGKAEVTSDFKIIAGASCSGKLIANLALQHGIGGFHFLCGIPGSVGGAAYMNSGANGYDTSELIIEVHVVDRMGNQHIIPKVEMGYGYRHSTISKDFIITHVVFQGFAEDSDVIRSAISDVIKHRELVQPIKEKTGGSTFKNPIGHSAWKLIDDAQCRGLTFGGAKISELHCNFMINTGNATGYDLEYLGEIVRKKVFDQSGIILEWEIKRVGDFIDNYVVDSLDIS</sequence>
<evidence type="ECO:0000256" key="7">
    <source>
        <dbReference type="ARBA" id="ARBA00022490"/>
    </source>
</evidence>
<comment type="similarity">
    <text evidence="19">Belongs to the MurB family.</text>
</comment>
<dbReference type="GO" id="GO:0008360">
    <property type="term" value="P:regulation of cell shape"/>
    <property type="evidence" value="ECO:0007669"/>
    <property type="project" value="UniProtKB-KW"/>
</dbReference>
<evidence type="ECO:0000256" key="9">
    <source>
        <dbReference type="ARBA" id="ARBA00022630"/>
    </source>
</evidence>
<comment type="cofactor">
    <cofactor evidence="1 19">
        <name>FAD</name>
        <dbReference type="ChEBI" id="CHEBI:57692"/>
    </cofactor>
</comment>
<reference evidence="22" key="1">
    <citation type="submission" date="2018-02" db="EMBL/GenBank/DDBJ databases">
        <title>Genome sequence of Candidatus Liberibacter europaeus.</title>
        <authorList>
            <person name="Frampton R.A."/>
            <person name="Thompson S.M."/>
            <person name="David C."/>
            <person name="Addison S.M."/>
            <person name="Smith G.R."/>
        </authorList>
    </citation>
    <scope>NUCLEOTIDE SEQUENCE [LARGE SCALE GENOMIC DNA]</scope>
</reference>
<evidence type="ECO:0000256" key="12">
    <source>
        <dbReference type="ARBA" id="ARBA00022960"/>
    </source>
</evidence>
<dbReference type="HAMAP" id="MF_00037">
    <property type="entry name" value="MurB"/>
    <property type="match status" value="1"/>
</dbReference>
<dbReference type="GO" id="GO:0008762">
    <property type="term" value="F:UDP-N-acetylmuramate dehydrogenase activity"/>
    <property type="evidence" value="ECO:0007669"/>
    <property type="project" value="UniProtKB-UniRule"/>
</dbReference>
<evidence type="ECO:0000256" key="3">
    <source>
        <dbReference type="ARBA" id="ARBA00004496"/>
    </source>
</evidence>
<comment type="caution">
    <text evidence="21">The sequence shown here is derived from an EMBL/GenBank/DDBJ whole genome shotgun (WGS) entry which is preliminary data.</text>
</comment>
<dbReference type="EC" id="1.3.1.98" evidence="5 19"/>
<evidence type="ECO:0000256" key="13">
    <source>
        <dbReference type="ARBA" id="ARBA00022984"/>
    </source>
</evidence>
<dbReference type="Proteomes" id="UP000240811">
    <property type="component" value="Unassembled WGS sequence"/>
</dbReference>
<evidence type="ECO:0000256" key="4">
    <source>
        <dbReference type="ARBA" id="ARBA00004752"/>
    </source>
</evidence>
<evidence type="ECO:0000256" key="8">
    <source>
        <dbReference type="ARBA" id="ARBA00022618"/>
    </source>
</evidence>
<keyword evidence="13 19" id="KW-0573">Peptidoglycan synthesis</keyword>
<dbReference type="InterPro" id="IPR003170">
    <property type="entry name" value="MurB"/>
</dbReference>
<comment type="function">
    <text evidence="2 19">Cell wall formation.</text>
</comment>
<keyword evidence="9 19" id="KW-0285">Flavoprotein</keyword>
<keyword evidence="7 19" id="KW-0963">Cytoplasm</keyword>
<gene>
    <name evidence="19" type="primary">murB</name>
    <name evidence="21" type="ORF">C4617_05160</name>
</gene>
<protein>
    <recommendedName>
        <fullName evidence="6 19">UDP-N-acetylenolpyruvoylglucosamine reductase</fullName>
        <ecNumber evidence="5 19">1.3.1.98</ecNumber>
    </recommendedName>
    <alternativeName>
        <fullName evidence="17 19">UDP-N-acetylmuramate dehydrogenase</fullName>
    </alternativeName>
</protein>
<keyword evidence="15 19" id="KW-0131">Cell cycle</keyword>
<dbReference type="AlphaFoldDB" id="A0A2T4VWL2"/>
<dbReference type="SUPFAM" id="SSF56176">
    <property type="entry name" value="FAD-binding/transporter-associated domain-like"/>
    <property type="match status" value="1"/>
</dbReference>
<dbReference type="InterPro" id="IPR016169">
    <property type="entry name" value="FAD-bd_PCMH_sub2"/>
</dbReference>
<dbReference type="GO" id="GO:0009252">
    <property type="term" value="P:peptidoglycan biosynthetic process"/>
    <property type="evidence" value="ECO:0007669"/>
    <property type="project" value="UniProtKB-UniRule"/>
</dbReference>
<evidence type="ECO:0000256" key="19">
    <source>
        <dbReference type="HAMAP-Rule" id="MF_00037"/>
    </source>
</evidence>
<keyword evidence="14 19" id="KW-0560">Oxidoreductase</keyword>
<dbReference type="PANTHER" id="PTHR21071:SF4">
    <property type="entry name" value="UDP-N-ACETYLENOLPYRUVOYLGLUCOSAMINE REDUCTASE"/>
    <property type="match status" value="1"/>
</dbReference>
<evidence type="ECO:0000256" key="10">
    <source>
        <dbReference type="ARBA" id="ARBA00022827"/>
    </source>
</evidence>
<evidence type="ECO:0000256" key="5">
    <source>
        <dbReference type="ARBA" id="ARBA00012518"/>
    </source>
</evidence>
<evidence type="ECO:0000256" key="17">
    <source>
        <dbReference type="ARBA" id="ARBA00031026"/>
    </source>
</evidence>
<dbReference type="Gene3D" id="3.90.78.10">
    <property type="entry name" value="UDP-N-acetylenolpyruvoylglucosamine reductase, C-terminal domain"/>
    <property type="match status" value="1"/>
</dbReference>
<proteinExistence type="inferred from homology"/>
<dbReference type="SUPFAM" id="SSF56194">
    <property type="entry name" value="Uridine diphospho-N-Acetylenolpyruvylglucosamine reductase, MurB, C-terminal domain"/>
    <property type="match status" value="1"/>
</dbReference>
<dbReference type="GO" id="GO:0071949">
    <property type="term" value="F:FAD binding"/>
    <property type="evidence" value="ECO:0007669"/>
    <property type="project" value="InterPro"/>
</dbReference>
<dbReference type="Gene3D" id="3.30.43.10">
    <property type="entry name" value="Uridine Diphospho-n-acetylenolpyruvylglucosamine Reductase, domain 2"/>
    <property type="match status" value="1"/>
</dbReference>
<dbReference type="InterPro" id="IPR011601">
    <property type="entry name" value="MurB_C"/>
</dbReference>
<keyword evidence="12 19" id="KW-0133">Cell shape</keyword>
<dbReference type="EMBL" id="PSQJ01000007">
    <property type="protein sequence ID" value="PTL86156.1"/>
    <property type="molecule type" value="Genomic_DNA"/>
</dbReference>
<dbReference type="Pfam" id="PF02873">
    <property type="entry name" value="MurB_C"/>
    <property type="match status" value="1"/>
</dbReference>
<feature type="active site" description="Proton donor" evidence="19">
    <location>
        <position position="224"/>
    </location>
</feature>
<evidence type="ECO:0000256" key="18">
    <source>
        <dbReference type="ARBA" id="ARBA00048914"/>
    </source>
</evidence>
<evidence type="ECO:0000256" key="15">
    <source>
        <dbReference type="ARBA" id="ARBA00023306"/>
    </source>
</evidence>
<evidence type="ECO:0000256" key="16">
    <source>
        <dbReference type="ARBA" id="ARBA00023316"/>
    </source>
</evidence>
<dbReference type="GO" id="GO:0051301">
    <property type="term" value="P:cell division"/>
    <property type="evidence" value="ECO:0007669"/>
    <property type="project" value="UniProtKB-KW"/>
</dbReference>
<dbReference type="InterPro" id="IPR036635">
    <property type="entry name" value="MurB_C_sf"/>
</dbReference>
<evidence type="ECO:0000256" key="1">
    <source>
        <dbReference type="ARBA" id="ARBA00001974"/>
    </source>
</evidence>
<dbReference type="InterPro" id="IPR016166">
    <property type="entry name" value="FAD-bd_PCMH"/>
</dbReference>
<dbReference type="PROSITE" id="PS51387">
    <property type="entry name" value="FAD_PCMH"/>
    <property type="match status" value="1"/>
</dbReference>
<evidence type="ECO:0000256" key="14">
    <source>
        <dbReference type="ARBA" id="ARBA00023002"/>
    </source>
</evidence>